<keyword evidence="4" id="KW-0560">Oxidoreductase</keyword>
<dbReference type="PANTHER" id="PTHR43899">
    <property type="entry name" value="RH59310P"/>
    <property type="match status" value="1"/>
</dbReference>
<comment type="similarity">
    <text evidence="2 5">Belongs to the short-chain dehydrogenases/reductases (SDR) family.</text>
</comment>
<feature type="transmembrane region" description="Helical" evidence="6">
    <location>
        <begin position="20"/>
        <end position="38"/>
    </location>
</feature>
<protein>
    <submittedName>
        <fullName evidence="7">Uncharacterized protein</fullName>
    </submittedName>
</protein>
<evidence type="ECO:0000256" key="1">
    <source>
        <dbReference type="ARBA" id="ARBA00004240"/>
    </source>
</evidence>
<evidence type="ECO:0000256" key="5">
    <source>
        <dbReference type="RuleBase" id="RU000363"/>
    </source>
</evidence>
<name>A0A0G4G116_9ALVE</name>
<accession>A0A0G4G116</accession>
<organism evidence="7">
    <name type="scientific">Chromera velia CCMP2878</name>
    <dbReference type="NCBI Taxonomy" id="1169474"/>
    <lineage>
        <taxon>Eukaryota</taxon>
        <taxon>Sar</taxon>
        <taxon>Alveolata</taxon>
        <taxon>Colpodellida</taxon>
        <taxon>Chromeraceae</taxon>
        <taxon>Chromera</taxon>
    </lineage>
</organism>
<evidence type="ECO:0000256" key="6">
    <source>
        <dbReference type="SAM" id="Phobius"/>
    </source>
</evidence>
<sequence>MSALSVLLLHAKYACTAIGAVWLGIKLLSAFFSSLVAASTPKRNLKKLGEWAVVTGATDGIGKAIAACLAKKQMSVLLVARNKQRLDETAKELKGLTKGLVKTVDVDFSKSAEEVYAKLGGALKDLEVGVLVNNVGLSYPHAKFYYELDSQYVDDLIELNVRSVLRTTHLVYKGMCDRKKGAILSISSAAAVLPSDPLYCAYSGTKAAAEAFSRSLAEECRGKNVLVQCQVPLLVTSKLSKVKRSSIFCPDPATYAKAALDCLERGDTQSTVVSPYFWHTAQYWLVSLMPVKLWHYIRLGQTLDIRKRALKKAEREAAEGGEKSKKGE</sequence>
<dbReference type="PhylomeDB" id="A0A0G4G116"/>
<dbReference type="FunFam" id="3.40.50.720:FF:000137">
    <property type="entry name" value="Hydroxysteroid (17-beta) dehydrogenase 3"/>
    <property type="match status" value="1"/>
</dbReference>
<evidence type="ECO:0000313" key="7">
    <source>
        <dbReference type="EMBL" id="CEM21775.1"/>
    </source>
</evidence>
<dbReference type="CDD" id="cd05356">
    <property type="entry name" value="17beta-HSD1_like_SDR_c"/>
    <property type="match status" value="1"/>
</dbReference>
<dbReference type="EMBL" id="CDMZ01000798">
    <property type="protein sequence ID" value="CEM21775.1"/>
    <property type="molecule type" value="Genomic_DNA"/>
</dbReference>
<dbReference type="PANTHER" id="PTHR43899:SF13">
    <property type="entry name" value="RH59310P"/>
    <property type="match status" value="1"/>
</dbReference>
<dbReference type="PRINTS" id="PR00080">
    <property type="entry name" value="SDRFAMILY"/>
</dbReference>
<evidence type="ECO:0000256" key="3">
    <source>
        <dbReference type="ARBA" id="ARBA00022857"/>
    </source>
</evidence>
<evidence type="ECO:0000256" key="4">
    <source>
        <dbReference type="ARBA" id="ARBA00023002"/>
    </source>
</evidence>
<keyword evidence="3" id="KW-0521">NADP</keyword>
<comment type="subcellular location">
    <subcellularLocation>
        <location evidence="1">Endoplasmic reticulum</location>
    </subcellularLocation>
</comment>
<dbReference type="GO" id="GO:0005783">
    <property type="term" value="C:endoplasmic reticulum"/>
    <property type="evidence" value="ECO:0007669"/>
    <property type="project" value="UniProtKB-SubCell"/>
</dbReference>
<dbReference type="InterPro" id="IPR020904">
    <property type="entry name" value="Sc_DH/Rdtase_CS"/>
</dbReference>
<keyword evidence="6" id="KW-1133">Transmembrane helix</keyword>
<dbReference type="GO" id="GO:0016491">
    <property type="term" value="F:oxidoreductase activity"/>
    <property type="evidence" value="ECO:0007669"/>
    <property type="project" value="UniProtKB-KW"/>
</dbReference>
<dbReference type="PRINTS" id="PR00081">
    <property type="entry name" value="GDHRDH"/>
</dbReference>
<dbReference type="VEuPathDB" id="CryptoDB:Cvel_19718"/>
<dbReference type="InterPro" id="IPR002347">
    <property type="entry name" value="SDR_fam"/>
</dbReference>
<evidence type="ECO:0000256" key="2">
    <source>
        <dbReference type="ARBA" id="ARBA00006484"/>
    </source>
</evidence>
<proteinExistence type="inferred from homology"/>
<dbReference type="PROSITE" id="PS00061">
    <property type="entry name" value="ADH_SHORT"/>
    <property type="match status" value="1"/>
</dbReference>
<dbReference type="PIRSF" id="PIRSF000126">
    <property type="entry name" value="11-beta-HSD1"/>
    <property type="match status" value="1"/>
</dbReference>
<keyword evidence="6" id="KW-0812">Transmembrane</keyword>
<keyword evidence="6" id="KW-0472">Membrane</keyword>
<dbReference type="InterPro" id="IPR051019">
    <property type="entry name" value="VLCFA-Steroid_DH"/>
</dbReference>
<gene>
    <name evidence="7" type="ORF">Cvel_19718</name>
</gene>
<dbReference type="InterPro" id="IPR036291">
    <property type="entry name" value="NAD(P)-bd_dom_sf"/>
</dbReference>
<dbReference type="AlphaFoldDB" id="A0A0G4G116"/>
<reference evidence="7" key="1">
    <citation type="submission" date="2014-11" db="EMBL/GenBank/DDBJ databases">
        <authorList>
            <person name="Otto D Thomas"/>
            <person name="Naeem Raeece"/>
        </authorList>
    </citation>
    <scope>NUCLEOTIDE SEQUENCE</scope>
</reference>
<dbReference type="SUPFAM" id="SSF51735">
    <property type="entry name" value="NAD(P)-binding Rossmann-fold domains"/>
    <property type="match status" value="1"/>
</dbReference>
<dbReference type="Gene3D" id="3.40.50.720">
    <property type="entry name" value="NAD(P)-binding Rossmann-like Domain"/>
    <property type="match status" value="1"/>
</dbReference>
<dbReference type="Pfam" id="PF00106">
    <property type="entry name" value="adh_short"/>
    <property type="match status" value="1"/>
</dbReference>